<evidence type="ECO:0000313" key="3">
    <source>
        <dbReference type="EMBL" id="KAG4426562.1"/>
    </source>
</evidence>
<evidence type="ECO:0000259" key="1">
    <source>
        <dbReference type="Pfam" id="PF07287"/>
    </source>
</evidence>
<dbReference type="Proteomes" id="UP000664132">
    <property type="component" value="Unassembled WGS sequence"/>
</dbReference>
<dbReference type="AlphaFoldDB" id="A0A8H8BWM3"/>
<proteinExistence type="predicted"/>
<dbReference type="Pfam" id="PF14330">
    <property type="entry name" value="DUF4387"/>
    <property type="match status" value="1"/>
</dbReference>
<sequence>MAPYLASDAECETSSDKFLTALCHIVTPVGMLGYGFDASLIQATLADLKTKSPNIPTALILDSGSTDSGPAKLALGGMTCPRSAYERDIGQLMSLAHDFDVPILISSAGGDGTDKHVDAFLDIIQEQCDLVGNETYNFKTLAIYSNVSKVTVSQSIQSGGITGCGSSVPALTQPDIDDAVTIVAQMGPEPFLDAMSTHPDFNMVIGGRAYDPAPYVAFSVFHACQTSGKTSLTDAHIGGFTHMGKIMECGALCATPKAKSSMATVYVDGSFDIKPLDVGSRCTPASVASHTLYEKSRPDVLAGPGGSLDLRGTRYEQMPDGVSVHVKGATFNWLREDGAPYTVKLEAAKFKGFRTIFMGGVRDPIMIKQIDNALERIKEHVKKQNKNIQGGWDIGFHVYGSNGIMGSLEPGDLEYLPREVFIVGEVLAPTQTAANTIASSARVGLVHGSYPGQRGTGGNLAMGIGGKMEIEMGPCAEFCVYHLMDLAAGTEGAREIFNSHEDTMSGGDGPLFSWRLKQIGKALPEVSIGHVQARPGQVPVKTIVTVPKILPQITKSPLPKLQLTASTTLAEIAPVIRSKNSGPYDITLDIVFSSLPVYNILKTSDLLTRATIARLYHLDESAIIWCGFFDQAMAFKATIPRMRDGRFVSSGAYMETDVHASQQYAGLLDLKIGEELCEGLRELDLSTLD</sequence>
<feature type="domain" description="Acyclic terpene utilisation N-terminal" evidence="1">
    <location>
        <begin position="175"/>
        <end position="455"/>
    </location>
</feature>
<dbReference type="InterPro" id="IPR025496">
    <property type="entry name" value="DUF4387"/>
</dbReference>
<dbReference type="Pfam" id="PF07287">
    <property type="entry name" value="AtuA"/>
    <property type="match status" value="1"/>
</dbReference>
<evidence type="ECO:0000259" key="2">
    <source>
        <dbReference type="Pfam" id="PF14330"/>
    </source>
</evidence>
<reference evidence="3" key="1">
    <citation type="submission" date="2021-02" db="EMBL/GenBank/DDBJ databases">
        <title>Genome sequence Cadophora malorum strain M34.</title>
        <authorList>
            <person name="Stefanovic E."/>
            <person name="Vu D."/>
            <person name="Scully C."/>
            <person name="Dijksterhuis J."/>
            <person name="Roader J."/>
            <person name="Houbraken J."/>
        </authorList>
    </citation>
    <scope>NUCLEOTIDE SEQUENCE</scope>
    <source>
        <strain evidence="3">M34</strain>
    </source>
</reference>
<evidence type="ECO:0000313" key="4">
    <source>
        <dbReference type="Proteomes" id="UP000664132"/>
    </source>
</evidence>
<name>A0A8H8BWM3_9HELO</name>
<gene>
    <name evidence="3" type="ORF">IFR04_000444</name>
</gene>
<accession>A0A8H8BWM3</accession>
<dbReference type="InterPro" id="IPR010839">
    <property type="entry name" value="AtuA_N"/>
</dbReference>
<protein>
    <submittedName>
        <fullName evidence="3">Uncharacterized protein</fullName>
    </submittedName>
</protein>
<organism evidence="3 4">
    <name type="scientific">Cadophora malorum</name>
    <dbReference type="NCBI Taxonomy" id="108018"/>
    <lineage>
        <taxon>Eukaryota</taxon>
        <taxon>Fungi</taxon>
        <taxon>Dikarya</taxon>
        <taxon>Ascomycota</taxon>
        <taxon>Pezizomycotina</taxon>
        <taxon>Leotiomycetes</taxon>
        <taxon>Helotiales</taxon>
        <taxon>Ploettnerulaceae</taxon>
        <taxon>Cadophora</taxon>
    </lineage>
</organism>
<dbReference type="EMBL" id="JAFJYH010000002">
    <property type="protein sequence ID" value="KAG4426562.1"/>
    <property type="molecule type" value="Genomic_DNA"/>
</dbReference>
<keyword evidence="4" id="KW-1185">Reference proteome</keyword>
<comment type="caution">
    <text evidence="3">The sequence shown here is derived from an EMBL/GenBank/DDBJ whole genome shotgun (WGS) entry which is preliminary data.</text>
</comment>
<dbReference type="OrthoDB" id="5863171at2759"/>
<feature type="domain" description="DUF4387" evidence="2">
    <location>
        <begin position="569"/>
        <end position="670"/>
    </location>
</feature>